<name>A0A9W6TRL7_9STRA</name>
<sequence>MQADSINLDKYRHRTSTPWAIFIALISPVRCLAVITLIECAPMASPEAGSGANALFWGRDCLAIGLMTRAIVEQFRGSVPGLKLTTFQTIAMSIISSGGATAFMVLMAGIIGFPLPFALVVGIPVWLVLYGFVHVGTLGQNFYLGLLTPIKLIAKNWMSYFLGKNYDLMPQIMIFNVDVFNALYVSSSMQNSKSINTTLLMVALDAVLAWISLTDVRDLMRDVILLQYKVPATHAKLRNPPVSLKLHYKLSRRMIRYELA</sequence>
<reference evidence="2" key="1">
    <citation type="submission" date="2023-04" db="EMBL/GenBank/DDBJ databases">
        <title>Phytophthora lilii NBRC 32176.</title>
        <authorList>
            <person name="Ichikawa N."/>
            <person name="Sato H."/>
            <person name="Tonouchi N."/>
        </authorList>
    </citation>
    <scope>NUCLEOTIDE SEQUENCE</scope>
    <source>
        <strain evidence="2">NBRC 32176</strain>
    </source>
</reference>
<evidence type="ECO:0000313" key="2">
    <source>
        <dbReference type="EMBL" id="GMF17935.1"/>
    </source>
</evidence>
<dbReference type="Proteomes" id="UP001165083">
    <property type="component" value="Unassembled WGS sequence"/>
</dbReference>
<feature type="transmembrane region" description="Helical" evidence="1">
    <location>
        <begin position="84"/>
        <end position="111"/>
    </location>
</feature>
<keyword evidence="1" id="KW-0472">Membrane</keyword>
<comment type="caution">
    <text evidence="2">The sequence shown here is derived from an EMBL/GenBank/DDBJ whole genome shotgun (WGS) entry which is preliminary data.</text>
</comment>
<keyword evidence="1" id="KW-0812">Transmembrane</keyword>
<keyword evidence="3" id="KW-1185">Reference proteome</keyword>
<gene>
    <name evidence="2" type="ORF">Plil01_000663100</name>
</gene>
<feature type="transmembrane region" description="Helical" evidence="1">
    <location>
        <begin position="21"/>
        <end position="44"/>
    </location>
</feature>
<dbReference type="OrthoDB" id="127906at2759"/>
<keyword evidence="1" id="KW-1133">Transmembrane helix</keyword>
<proteinExistence type="predicted"/>
<accession>A0A9W6TRL7</accession>
<evidence type="ECO:0000256" key="1">
    <source>
        <dbReference type="SAM" id="Phobius"/>
    </source>
</evidence>
<dbReference type="AlphaFoldDB" id="A0A9W6TRL7"/>
<organism evidence="2 3">
    <name type="scientific">Phytophthora lilii</name>
    <dbReference type="NCBI Taxonomy" id="2077276"/>
    <lineage>
        <taxon>Eukaryota</taxon>
        <taxon>Sar</taxon>
        <taxon>Stramenopiles</taxon>
        <taxon>Oomycota</taxon>
        <taxon>Peronosporomycetes</taxon>
        <taxon>Peronosporales</taxon>
        <taxon>Peronosporaceae</taxon>
        <taxon>Phytophthora</taxon>
    </lineage>
</organism>
<evidence type="ECO:0000313" key="3">
    <source>
        <dbReference type="Proteomes" id="UP001165083"/>
    </source>
</evidence>
<protein>
    <submittedName>
        <fullName evidence="2">Unnamed protein product</fullName>
    </submittedName>
</protein>
<dbReference type="EMBL" id="BSXW01000300">
    <property type="protein sequence ID" value="GMF17935.1"/>
    <property type="molecule type" value="Genomic_DNA"/>
</dbReference>